<evidence type="ECO:0000256" key="2">
    <source>
        <dbReference type="ARBA" id="ARBA00022801"/>
    </source>
</evidence>
<comment type="similarity">
    <text evidence="1">Belongs to the carbon-nitrogen hydrolase superfamily. NIT1/NIT2 family.</text>
</comment>
<organism evidence="7 8">
    <name type="scientific">Polaribacter atrinae</name>
    <dbReference type="NCBI Taxonomy" id="1333662"/>
    <lineage>
        <taxon>Bacteria</taxon>
        <taxon>Pseudomonadati</taxon>
        <taxon>Bacteroidota</taxon>
        <taxon>Flavobacteriia</taxon>
        <taxon>Flavobacteriales</taxon>
        <taxon>Flavobacteriaceae</taxon>
    </lineage>
</organism>
<evidence type="ECO:0000313" key="8">
    <source>
        <dbReference type="Proteomes" id="UP000076923"/>
    </source>
</evidence>
<dbReference type="FunFam" id="3.60.110.10:FF:000004">
    <property type="entry name" value="Carbon-nitrogen hydrolase"/>
    <property type="match status" value="1"/>
</dbReference>
<dbReference type="GO" id="GO:0106008">
    <property type="term" value="F:2-oxoglutaramate amidase activity"/>
    <property type="evidence" value="ECO:0007669"/>
    <property type="project" value="TreeGrafter"/>
</dbReference>
<keyword evidence="2 7" id="KW-0378">Hydrolase</keyword>
<evidence type="ECO:0000313" key="7">
    <source>
        <dbReference type="EMBL" id="OAD45471.1"/>
    </source>
</evidence>
<keyword evidence="8" id="KW-1185">Reference proteome</keyword>
<evidence type="ECO:0000256" key="1">
    <source>
        <dbReference type="ARBA" id="ARBA00010613"/>
    </source>
</evidence>
<dbReference type="SUPFAM" id="SSF56317">
    <property type="entry name" value="Carbon-nitrogen hydrolase"/>
    <property type="match status" value="1"/>
</dbReference>
<comment type="caution">
    <text evidence="7">The sequence shown here is derived from an EMBL/GenBank/DDBJ whole genome shotgun (WGS) entry which is preliminary data.</text>
</comment>
<dbReference type="RefSeq" id="WP_068449160.1">
    <property type="nucleotide sequence ID" value="NZ_CP150660.1"/>
</dbReference>
<protein>
    <recommendedName>
        <fullName evidence="5">Omega-amidase YafV</fullName>
        <ecNumber evidence="3">3.5.1.3</ecNumber>
    </recommendedName>
</protein>
<dbReference type="PANTHER" id="PTHR47799:SF1">
    <property type="entry name" value="OMEGA-AMIDASE YAFV"/>
    <property type="match status" value="1"/>
</dbReference>
<dbReference type="Proteomes" id="UP000076923">
    <property type="component" value="Unassembled WGS sequence"/>
</dbReference>
<feature type="domain" description="CN hydrolase" evidence="6">
    <location>
        <begin position="5"/>
        <end position="245"/>
    </location>
</feature>
<proteinExistence type="inferred from homology"/>
<gene>
    <name evidence="7" type="ORF">LPB303_06890</name>
</gene>
<dbReference type="Pfam" id="PF00795">
    <property type="entry name" value="CN_hydrolase"/>
    <property type="match status" value="1"/>
</dbReference>
<dbReference type="STRING" id="1333662.LPB303_06890"/>
<dbReference type="InterPro" id="IPR036526">
    <property type="entry name" value="C-N_Hydrolase_sf"/>
</dbReference>
<dbReference type="GO" id="GO:0050152">
    <property type="term" value="F:omega-amidase activity"/>
    <property type="evidence" value="ECO:0007669"/>
    <property type="project" value="UniProtKB-EC"/>
</dbReference>
<name>A0A176TCU2_9FLAO</name>
<evidence type="ECO:0000256" key="5">
    <source>
        <dbReference type="ARBA" id="ARBA00072139"/>
    </source>
</evidence>
<sequence length="268" mass="30692">MKNELNIVGIQADLVWETPDKNLAFFEEKINALSKNVDLVVLPEMFTSGFTMHPEKVAENMDGNTVSWMQKMAVENDIAICGSLVIYERPFDCAQGDKKYYNRLVFVHPSAKIETYNKRHSFTLAGEDKIYTSGTEKLIVNYKGWKICPLICYDLRFPIWARNAENYDLLIFMANWPVTRIKAWDTLLKARAIENMSYVIGVNRTGKDANSYVYSGNSLVVDFLGEELSFLQNNEIGNITATLLKTDQDRIRKKMGFLNDMDTFSIDS</sequence>
<dbReference type="EMBL" id="LVWE01000028">
    <property type="protein sequence ID" value="OAD45471.1"/>
    <property type="molecule type" value="Genomic_DNA"/>
</dbReference>
<comment type="catalytic activity">
    <reaction evidence="4">
        <text>a monoamide of a dicarboxylate + H2O = a dicarboxylate + NH4(+)</text>
        <dbReference type="Rhea" id="RHEA:11716"/>
        <dbReference type="ChEBI" id="CHEBI:15377"/>
        <dbReference type="ChEBI" id="CHEBI:28938"/>
        <dbReference type="ChEBI" id="CHEBI:28965"/>
        <dbReference type="ChEBI" id="CHEBI:77450"/>
        <dbReference type="EC" id="3.5.1.3"/>
    </reaction>
</comment>
<reference evidence="7 8" key="1">
    <citation type="submission" date="2016-02" db="EMBL/GenBank/DDBJ databases">
        <title>Draft genome sequence of Polaribacter atrinae KACC17473.</title>
        <authorList>
            <person name="Shin S.-K."/>
            <person name="Yi H."/>
        </authorList>
    </citation>
    <scope>NUCLEOTIDE SEQUENCE [LARGE SCALE GENOMIC DNA]</scope>
    <source>
        <strain evidence="7 8">KACC 17473</strain>
    </source>
</reference>
<dbReference type="EC" id="3.5.1.3" evidence="3"/>
<dbReference type="InterPro" id="IPR003010">
    <property type="entry name" value="C-N_Hydrolase"/>
</dbReference>
<evidence type="ECO:0000256" key="4">
    <source>
        <dbReference type="ARBA" id="ARBA00052904"/>
    </source>
</evidence>
<dbReference type="PROSITE" id="PS50263">
    <property type="entry name" value="CN_HYDROLASE"/>
    <property type="match status" value="1"/>
</dbReference>
<dbReference type="AlphaFoldDB" id="A0A176TCU2"/>
<dbReference type="InterPro" id="IPR052737">
    <property type="entry name" value="Omega-amidase_YafV"/>
</dbReference>
<evidence type="ECO:0000256" key="3">
    <source>
        <dbReference type="ARBA" id="ARBA00039118"/>
    </source>
</evidence>
<accession>A0A176TCU2</accession>
<dbReference type="PANTHER" id="PTHR47799">
    <property type="entry name" value="OMEGA-AMIDASE YAFV"/>
    <property type="match status" value="1"/>
</dbReference>
<dbReference type="OrthoDB" id="9811121at2"/>
<dbReference type="CDD" id="cd07575">
    <property type="entry name" value="Xc-1258_like"/>
    <property type="match status" value="1"/>
</dbReference>
<dbReference type="Gene3D" id="3.60.110.10">
    <property type="entry name" value="Carbon-nitrogen hydrolase"/>
    <property type="match status" value="1"/>
</dbReference>
<evidence type="ECO:0000259" key="6">
    <source>
        <dbReference type="PROSITE" id="PS50263"/>
    </source>
</evidence>